<dbReference type="CDD" id="cd00093">
    <property type="entry name" value="HTH_XRE"/>
    <property type="match status" value="1"/>
</dbReference>
<reference evidence="2 3" key="1">
    <citation type="submission" date="2022-08" db="EMBL/GenBank/DDBJ databases">
        <title>Tractidigestivibacter montrealensis type strain KD21.</title>
        <authorList>
            <person name="Diop K."/>
            <person name="Richard C."/>
            <person name="Routy B."/>
        </authorList>
    </citation>
    <scope>NUCLEOTIDE SEQUENCE [LARGE SCALE GENOMIC DNA]</scope>
    <source>
        <strain evidence="2 3">KD21</strain>
    </source>
</reference>
<evidence type="ECO:0000313" key="2">
    <source>
        <dbReference type="EMBL" id="MCR9036370.1"/>
    </source>
</evidence>
<feature type="domain" description="HTH cro/C1-type" evidence="1">
    <location>
        <begin position="5"/>
        <end position="59"/>
    </location>
</feature>
<name>A0ABT1Z830_9ACTN</name>
<proteinExistence type="predicted"/>
<sequence length="73" mass="8325">MGKVLRKLRMESGLKQDQVAARLGINQSMVSKFESGERSLHLGEVYAYAKALDTTPERILQEVWDNRLPRHGN</sequence>
<dbReference type="RefSeq" id="WP_233516530.1">
    <property type="nucleotide sequence ID" value="NZ_JANSKA010000003.1"/>
</dbReference>
<dbReference type="InterPro" id="IPR010982">
    <property type="entry name" value="Lambda_DNA-bd_dom_sf"/>
</dbReference>
<evidence type="ECO:0000259" key="1">
    <source>
        <dbReference type="PROSITE" id="PS50943"/>
    </source>
</evidence>
<comment type="caution">
    <text evidence="2">The sequence shown here is derived from an EMBL/GenBank/DDBJ whole genome shotgun (WGS) entry which is preliminary data.</text>
</comment>
<dbReference type="Pfam" id="PF01381">
    <property type="entry name" value="HTH_3"/>
    <property type="match status" value="1"/>
</dbReference>
<dbReference type="Gene3D" id="1.10.260.40">
    <property type="entry name" value="lambda repressor-like DNA-binding domains"/>
    <property type="match status" value="1"/>
</dbReference>
<keyword evidence="3" id="KW-1185">Reference proteome</keyword>
<dbReference type="PROSITE" id="PS50943">
    <property type="entry name" value="HTH_CROC1"/>
    <property type="match status" value="1"/>
</dbReference>
<protein>
    <submittedName>
        <fullName evidence="2">Helix-turn-helix domain-containing protein</fullName>
    </submittedName>
</protein>
<organism evidence="2 3">
    <name type="scientific">Tractidigestivibacter montrealensis</name>
    <dbReference type="NCBI Taxonomy" id="2972466"/>
    <lineage>
        <taxon>Bacteria</taxon>
        <taxon>Bacillati</taxon>
        <taxon>Actinomycetota</taxon>
        <taxon>Coriobacteriia</taxon>
        <taxon>Coriobacteriales</taxon>
        <taxon>Atopobiaceae</taxon>
        <taxon>Tractidigestivibacter</taxon>
    </lineage>
</organism>
<dbReference type="SMART" id="SM00530">
    <property type="entry name" value="HTH_XRE"/>
    <property type="match status" value="1"/>
</dbReference>
<accession>A0ABT1Z830</accession>
<gene>
    <name evidence="2" type="ORF">NVS32_05325</name>
</gene>
<dbReference type="Proteomes" id="UP001204320">
    <property type="component" value="Unassembled WGS sequence"/>
</dbReference>
<dbReference type="SUPFAM" id="SSF47413">
    <property type="entry name" value="lambda repressor-like DNA-binding domains"/>
    <property type="match status" value="1"/>
</dbReference>
<dbReference type="EMBL" id="JANSKA010000003">
    <property type="protein sequence ID" value="MCR9036370.1"/>
    <property type="molecule type" value="Genomic_DNA"/>
</dbReference>
<evidence type="ECO:0000313" key="3">
    <source>
        <dbReference type="Proteomes" id="UP001204320"/>
    </source>
</evidence>
<dbReference type="InterPro" id="IPR001387">
    <property type="entry name" value="Cro/C1-type_HTH"/>
</dbReference>